<feature type="transmembrane region" description="Helical" evidence="1">
    <location>
        <begin position="85"/>
        <end position="107"/>
    </location>
</feature>
<feature type="transmembrane region" description="Helical" evidence="1">
    <location>
        <begin position="113"/>
        <end position="135"/>
    </location>
</feature>
<proteinExistence type="predicted"/>
<name>A0A419F2Y2_9BACT</name>
<keyword evidence="1" id="KW-0472">Membrane</keyword>
<comment type="caution">
    <text evidence="2">The sequence shown here is derived from an EMBL/GenBank/DDBJ whole genome shotgun (WGS) entry which is preliminary data.</text>
</comment>
<dbReference type="EMBL" id="QZKI01000038">
    <property type="protein sequence ID" value="RJP72819.1"/>
    <property type="molecule type" value="Genomic_DNA"/>
</dbReference>
<evidence type="ECO:0000256" key="1">
    <source>
        <dbReference type="SAM" id="Phobius"/>
    </source>
</evidence>
<evidence type="ECO:0000313" key="3">
    <source>
        <dbReference type="Proteomes" id="UP000285961"/>
    </source>
</evidence>
<feature type="transmembrane region" description="Helical" evidence="1">
    <location>
        <begin position="182"/>
        <end position="200"/>
    </location>
</feature>
<gene>
    <name evidence="2" type="ORF">C4532_05370</name>
</gene>
<accession>A0A419F2Y2</accession>
<evidence type="ECO:0000313" key="2">
    <source>
        <dbReference type="EMBL" id="RJP72819.1"/>
    </source>
</evidence>
<evidence type="ECO:0008006" key="4">
    <source>
        <dbReference type="Google" id="ProtNLM"/>
    </source>
</evidence>
<dbReference type="Proteomes" id="UP000285961">
    <property type="component" value="Unassembled WGS sequence"/>
</dbReference>
<protein>
    <recommendedName>
        <fullName evidence="4">NarG-like domain-containing protein</fullName>
    </recommendedName>
</protein>
<sequence length="250" mass="28541">MDALYHLDTTSPLLQFAEDKLQIIALSFMALVYIFKVKWILSFKAGKERQAPTGNPRTTAQKGAVYSLFNIFMPWSMPSTRQHPFFYLQFGIFHVAVGTSIAMSIIIPYFPQLIANEAVIFALQVLFGLGCVIGLGRFIRRTVSPYIRAISTPDDYFSVALLTVWLAFAFMAAPNNRAETEFWLLGYFFLTAFFLFYVPFSKISHYIFYPFTRWYLGKTLGRRGVYPLPLNAGNEPLSRLFANTKPLEGK</sequence>
<dbReference type="InterPro" id="IPR036197">
    <property type="entry name" value="NarG-like_sf"/>
</dbReference>
<organism evidence="2 3">
    <name type="scientific">Candidatus Abyssobacteria bacterium SURF_17</name>
    <dbReference type="NCBI Taxonomy" id="2093361"/>
    <lineage>
        <taxon>Bacteria</taxon>
        <taxon>Pseudomonadati</taxon>
        <taxon>Candidatus Hydrogenedentota</taxon>
        <taxon>Candidatus Abyssobacteria</taxon>
    </lineage>
</organism>
<keyword evidence="1" id="KW-1133">Transmembrane helix</keyword>
<feature type="transmembrane region" description="Helical" evidence="1">
    <location>
        <begin position="20"/>
        <end position="41"/>
    </location>
</feature>
<dbReference type="SUPFAM" id="SSF103501">
    <property type="entry name" value="Respiratory nitrate reductase 1 gamma chain"/>
    <property type="match status" value="1"/>
</dbReference>
<dbReference type="AlphaFoldDB" id="A0A419F2Y2"/>
<reference evidence="2 3" key="1">
    <citation type="journal article" date="2017" name="ISME J.">
        <title>Energy and carbon metabolisms in a deep terrestrial subsurface fluid microbial community.</title>
        <authorList>
            <person name="Momper L."/>
            <person name="Jungbluth S.P."/>
            <person name="Lee M.D."/>
            <person name="Amend J.P."/>
        </authorList>
    </citation>
    <scope>NUCLEOTIDE SEQUENCE [LARGE SCALE GENOMIC DNA]</scope>
    <source>
        <strain evidence="2">SURF_17</strain>
    </source>
</reference>
<feature type="transmembrane region" description="Helical" evidence="1">
    <location>
        <begin position="156"/>
        <end position="176"/>
    </location>
</feature>
<dbReference type="Gene3D" id="1.20.950.20">
    <property type="entry name" value="Transmembrane di-heme cytochromes, Chain C"/>
    <property type="match status" value="1"/>
</dbReference>
<keyword evidence="1" id="KW-0812">Transmembrane</keyword>